<dbReference type="InterPro" id="IPR006162">
    <property type="entry name" value="Ppantetheine_attach_site"/>
</dbReference>
<evidence type="ECO:0000256" key="2">
    <source>
        <dbReference type="ARBA" id="ARBA00022553"/>
    </source>
</evidence>
<evidence type="ECO:0000313" key="4">
    <source>
        <dbReference type="EMBL" id="MBE7324164.1"/>
    </source>
</evidence>
<dbReference type="RefSeq" id="WP_193637491.1">
    <property type="nucleotide sequence ID" value="NZ_JADCSA010000004.1"/>
</dbReference>
<accession>A0ABR9RRH1</accession>
<proteinExistence type="predicted"/>
<dbReference type="Proteomes" id="UP000756387">
    <property type="component" value="Unassembled WGS sequence"/>
</dbReference>
<dbReference type="Pfam" id="PF00550">
    <property type="entry name" value="PP-binding"/>
    <property type="match status" value="1"/>
</dbReference>
<reference evidence="4 5" key="1">
    <citation type="submission" date="2020-10" db="EMBL/GenBank/DDBJ databases">
        <title>Nocardioides sp. isolated from sludge.</title>
        <authorList>
            <person name="Zhang X."/>
        </authorList>
    </citation>
    <scope>NUCLEOTIDE SEQUENCE [LARGE SCALE GENOMIC DNA]</scope>
    <source>
        <strain evidence="4 5">Y6</strain>
    </source>
</reference>
<dbReference type="SMART" id="SM00823">
    <property type="entry name" value="PKS_PP"/>
    <property type="match status" value="1"/>
</dbReference>
<name>A0ABR9RRH1_9ACTN</name>
<dbReference type="SUPFAM" id="SSF47336">
    <property type="entry name" value="ACP-like"/>
    <property type="match status" value="1"/>
</dbReference>
<feature type="domain" description="Carrier" evidence="3">
    <location>
        <begin position="11"/>
        <end position="85"/>
    </location>
</feature>
<gene>
    <name evidence="4" type="ORF">IEQ44_05825</name>
</gene>
<dbReference type="EMBL" id="JADCSA010000004">
    <property type="protein sequence ID" value="MBE7324164.1"/>
    <property type="molecule type" value="Genomic_DNA"/>
</dbReference>
<protein>
    <submittedName>
        <fullName evidence="4">Acyl carrier protein</fullName>
    </submittedName>
</protein>
<keyword evidence="2" id="KW-0597">Phosphoprotein</keyword>
<sequence length="87" mass="9517">MSTGTPTLTRGRIEESVRELLAETLEMDPEDIELDVPASAYGLDSVTIMRLVEKLARRNGLIIDPDEALASETLADLATRISTLEDT</sequence>
<evidence type="ECO:0000256" key="1">
    <source>
        <dbReference type="ARBA" id="ARBA00022450"/>
    </source>
</evidence>
<comment type="caution">
    <text evidence="4">The sequence shown here is derived from an EMBL/GenBank/DDBJ whole genome shotgun (WGS) entry which is preliminary data.</text>
</comment>
<dbReference type="InterPro" id="IPR020806">
    <property type="entry name" value="PKS_PP-bd"/>
</dbReference>
<dbReference type="PROSITE" id="PS50075">
    <property type="entry name" value="CARRIER"/>
    <property type="match status" value="1"/>
</dbReference>
<keyword evidence="1" id="KW-0596">Phosphopantetheine</keyword>
<dbReference type="InterPro" id="IPR009081">
    <property type="entry name" value="PP-bd_ACP"/>
</dbReference>
<organism evidence="4 5">
    <name type="scientific">Nocardioides malaquae</name>
    <dbReference type="NCBI Taxonomy" id="2773426"/>
    <lineage>
        <taxon>Bacteria</taxon>
        <taxon>Bacillati</taxon>
        <taxon>Actinomycetota</taxon>
        <taxon>Actinomycetes</taxon>
        <taxon>Propionibacteriales</taxon>
        <taxon>Nocardioidaceae</taxon>
        <taxon>Nocardioides</taxon>
    </lineage>
</organism>
<evidence type="ECO:0000313" key="5">
    <source>
        <dbReference type="Proteomes" id="UP000756387"/>
    </source>
</evidence>
<dbReference type="InterPro" id="IPR036736">
    <property type="entry name" value="ACP-like_sf"/>
</dbReference>
<dbReference type="Gene3D" id="1.10.1200.10">
    <property type="entry name" value="ACP-like"/>
    <property type="match status" value="1"/>
</dbReference>
<dbReference type="PROSITE" id="PS00012">
    <property type="entry name" value="PHOSPHOPANTETHEINE"/>
    <property type="match status" value="1"/>
</dbReference>
<evidence type="ECO:0000259" key="3">
    <source>
        <dbReference type="PROSITE" id="PS50075"/>
    </source>
</evidence>
<keyword evidence="5" id="KW-1185">Reference proteome</keyword>